<gene>
    <name evidence="1" type="ORF">DILT_LOCUS4209</name>
</gene>
<accession>A0A3P6TJZ9</accession>
<dbReference type="EMBL" id="UYRU01045043">
    <property type="protein sequence ID" value="VDK88452.1"/>
    <property type="molecule type" value="Genomic_DNA"/>
</dbReference>
<sequence>MINDDNFQLRLLEGNQTSFDFGDWWDPGWMSALTNSAGSPGSSSVPASQIWCAQEDNLSVLRSGRQIELTPIVSWRTVLILRLNATGAASPGMTARFRAFYKFTLGELSAS</sequence>
<reference evidence="1 2" key="1">
    <citation type="submission" date="2018-11" db="EMBL/GenBank/DDBJ databases">
        <authorList>
            <consortium name="Pathogen Informatics"/>
        </authorList>
    </citation>
    <scope>NUCLEOTIDE SEQUENCE [LARGE SCALE GENOMIC DNA]</scope>
</reference>
<organism evidence="1 2">
    <name type="scientific">Dibothriocephalus latus</name>
    <name type="common">Fish tapeworm</name>
    <name type="synonym">Diphyllobothrium latum</name>
    <dbReference type="NCBI Taxonomy" id="60516"/>
    <lineage>
        <taxon>Eukaryota</taxon>
        <taxon>Metazoa</taxon>
        <taxon>Spiralia</taxon>
        <taxon>Lophotrochozoa</taxon>
        <taxon>Platyhelminthes</taxon>
        <taxon>Cestoda</taxon>
        <taxon>Eucestoda</taxon>
        <taxon>Diphyllobothriidea</taxon>
        <taxon>Diphyllobothriidae</taxon>
        <taxon>Dibothriocephalus</taxon>
    </lineage>
</organism>
<evidence type="ECO:0000313" key="2">
    <source>
        <dbReference type="Proteomes" id="UP000281553"/>
    </source>
</evidence>
<dbReference type="OrthoDB" id="6250661at2759"/>
<protein>
    <submittedName>
        <fullName evidence="1">Uncharacterized protein</fullName>
    </submittedName>
</protein>
<proteinExistence type="predicted"/>
<evidence type="ECO:0000313" key="1">
    <source>
        <dbReference type="EMBL" id="VDK88452.1"/>
    </source>
</evidence>
<name>A0A3P6TJZ9_DIBLA</name>
<keyword evidence="2" id="KW-1185">Reference proteome</keyword>
<dbReference type="AlphaFoldDB" id="A0A3P6TJZ9"/>
<dbReference type="Proteomes" id="UP000281553">
    <property type="component" value="Unassembled WGS sequence"/>
</dbReference>